<dbReference type="Pfam" id="PF01381">
    <property type="entry name" value="HTH_3"/>
    <property type="match status" value="1"/>
</dbReference>
<reference evidence="2" key="1">
    <citation type="journal article" date="2015" name="Nature">
        <title>Complex archaea that bridge the gap between prokaryotes and eukaryotes.</title>
        <authorList>
            <person name="Spang A."/>
            <person name="Saw J.H."/>
            <person name="Jorgensen S.L."/>
            <person name="Zaremba-Niedzwiedzka K."/>
            <person name="Martijn J."/>
            <person name="Lind A.E."/>
            <person name="van Eijk R."/>
            <person name="Schleper C."/>
            <person name="Guy L."/>
            <person name="Ettema T.J."/>
        </authorList>
    </citation>
    <scope>NUCLEOTIDE SEQUENCE</scope>
</reference>
<proteinExistence type="predicted"/>
<feature type="domain" description="HTH cro/C1-type" evidence="1">
    <location>
        <begin position="5"/>
        <end position="59"/>
    </location>
</feature>
<dbReference type="CDD" id="cd00093">
    <property type="entry name" value="HTH_XRE"/>
    <property type="match status" value="1"/>
</dbReference>
<gene>
    <name evidence="2" type="ORF">LCGC14_1826710</name>
</gene>
<dbReference type="InterPro" id="IPR010982">
    <property type="entry name" value="Lambda_DNA-bd_dom_sf"/>
</dbReference>
<comment type="caution">
    <text evidence="2">The sequence shown here is derived from an EMBL/GenBank/DDBJ whole genome shotgun (WGS) entry which is preliminary data.</text>
</comment>
<organism evidence="2">
    <name type="scientific">marine sediment metagenome</name>
    <dbReference type="NCBI Taxonomy" id="412755"/>
    <lineage>
        <taxon>unclassified sequences</taxon>
        <taxon>metagenomes</taxon>
        <taxon>ecological metagenomes</taxon>
    </lineage>
</organism>
<dbReference type="PROSITE" id="PS50943">
    <property type="entry name" value="HTH_CROC1"/>
    <property type="match status" value="1"/>
</dbReference>
<dbReference type="GO" id="GO:0003677">
    <property type="term" value="F:DNA binding"/>
    <property type="evidence" value="ECO:0007669"/>
    <property type="project" value="InterPro"/>
</dbReference>
<evidence type="ECO:0000259" key="1">
    <source>
        <dbReference type="PROSITE" id="PS50943"/>
    </source>
</evidence>
<evidence type="ECO:0000313" key="2">
    <source>
        <dbReference type="EMBL" id="KKL98209.1"/>
    </source>
</evidence>
<dbReference type="InterPro" id="IPR001387">
    <property type="entry name" value="Cro/C1-type_HTH"/>
</dbReference>
<dbReference type="SMART" id="SM00530">
    <property type="entry name" value="HTH_XRE"/>
    <property type="match status" value="1"/>
</dbReference>
<dbReference type="EMBL" id="LAZR01017974">
    <property type="protein sequence ID" value="KKL98209.1"/>
    <property type="molecule type" value="Genomic_DNA"/>
</dbReference>
<dbReference type="SUPFAM" id="SSF47413">
    <property type="entry name" value="lambda repressor-like DNA-binding domains"/>
    <property type="match status" value="1"/>
</dbReference>
<dbReference type="AlphaFoldDB" id="A0A0F9GH72"/>
<accession>A0A0F9GH72</accession>
<protein>
    <recommendedName>
        <fullName evidence="1">HTH cro/C1-type domain-containing protein</fullName>
    </recommendedName>
</protein>
<name>A0A0F9GH72_9ZZZZ</name>
<sequence>MAKTLKELRADQGFSQISLAEACGITGRTIQRWENAEVAIPTGRLATLARVLKVTVEVVLNAWAEMDSVDAQTLPGA</sequence>
<dbReference type="Gene3D" id="1.10.260.40">
    <property type="entry name" value="lambda repressor-like DNA-binding domains"/>
    <property type="match status" value="1"/>
</dbReference>